<proteinExistence type="predicted"/>
<evidence type="ECO:0000313" key="2">
    <source>
        <dbReference type="EMBL" id="ASW44152.1"/>
    </source>
</evidence>
<accession>A0A343JF44</accession>
<feature type="compositionally biased region" description="Basic and acidic residues" evidence="1">
    <location>
        <begin position="58"/>
        <end position="86"/>
    </location>
</feature>
<reference evidence="2 3" key="1">
    <citation type="submission" date="2016-08" db="EMBL/GenBank/DDBJ databases">
        <title>Complete Genome Sequence Of The Indigo Reducing Clostridium isatidis DSM15098.</title>
        <authorList>
            <person name="Little G.T."/>
            <person name="Minton N.P."/>
        </authorList>
    </citation>
    <scope>NUCLEOTIDE SEQUENCE [LARGE SCALE GENOMIC DNA]</scope>
    <source>
        <strain evidence="2 3">DSM 15098</strain>
    </source>
</reference>
<organism evidence="2 3">
    <name type="scientific">Clostridium isatidis</name>
    <dbReference type="NCBI Taxonomy" id="182773"/>
    <lineage>
        <taxon>Bacteria</taxon>
        <taxon>Bacillati</taxon>
        <taxon>Bacillota</taxon>
        <taxon>Clostridia</taxon>
        <taxon>Eubacteriales</taxon>
        <taxon>Clostridiaceae</taxon>
        <taxon>Clostridium</taxon>
    </lineage>
</organism>
<protein>
    <submittedName>
        <fullName evidence="2">Uncharacterized protein</fullName>
    </submittedName>
</protein>
<feature type="region of interest" description="Disordered" evidence="1">
    <location>
        <begin position="55"/>
        <end position="88"/>
    </location>
</feature>
<dbReference type="EMBL" id="CP016786">
    <property type="protein sequence ID" value="ASW44152.1"/>
    <property type="molecule type" value="Genomic_DNA"/>
</dbReference>
<dbReference type="AlphaFoldDB" id="A0A343JF44"/>
<dbReference type="KEGG" id="cia:BEN51_11990"/>
<sequence length="201" mass="24047">MDNMRRYNMVNYEYSCGYDDRDYDWDYYEDDYEDNYDKDYDCDYEDDYDFDYDYEDDYDKKDGKKDNKKDNRKDDKKDDKDKDKCKSSTKIHFNPCELCKAVDTEPVDLGNCLERDLKAKIVLKNVCFNRKFKVKVALLDKSGKVIETKEFKAILRKNKKSHSDKGCGVFKKEVKFDLPKNKVCHTLDFTIKVSAEYVDKC</sequence>
<gene>
    <name evidence="2" type="ORF">BEN51_11990</name>
</gene>
<name>A0A343JF44_9CLOT</name>
<dbReference type="RefSeq" id="WP_119866278.1">
    <property type="nucleotide sequence ID" value="NZ_CP016786.1"/>
</dbReference>
<dbReference type="OrthoDB" id="1954331at2"/>
<keyword evidence="3" id="KW-1185">Reference proteome</keyword>
<evidence type="ECO:0000313" key="3">
    <source>
        <dbReference type="Proteomes" id="UP000264883"/>
    </source>
</evidence>
<dbReference type="Proteomes" id="UP000264883">
    <property type="component" value="Chromosome"/>
</dbReference>
<evidence type="ECO:0000256" key="1">
    <source>
        <dbReference type="SAM" id="MobiDB-lite"/>
    </source>
</evidence>